<dbReference type="PANTHER" id="PTHR23502">
    <property type="entry name" value="MAJOR FACILITATOR SUPERFAMILY"/>
    <property type="match status" value="1"/>
</dbReference>
<evidence type="ECO:0000256" key="4">
    <source>
        <dbReference type="ARBA" id="ARBA00022475"/>
    </source>
</evidence>
<dbReference type="PRINTS" id="PR01035">
    <property type="entry name" value="TCRTETA"/>
</dbReference>
<gene>
    <name evidence="10" type="ORF">BAGA_27545</name>
</gene>
<dbReference type="RefSeq" id="WP_033679020.1">
    <property type="nucleotide sequence ID" value="NZ_JOTM01000074.1"/>
</dbReference>
<dbReference type="SUPFAM" id="SSF103473">
    <property type="entry name" value="MFS general substrate transporter"/>
    <property type="match status" value="1"/>
</dbReference>
<dbReference type="eggNOG" id="COG2814">
    <property type="taxonomic scope" value="Bacteria"/>
</dbReference>
<evidence type="ECO:0000256" key="8">
    <source>
        <dbReference type="RuleBase" id="RU365088"/>
    </source>
</evidence>
<dbReference type="InterPro" id="IPR020846">
    <property type="entry name" value="MFS_dom"/>
</dbReference>
<evidence type="ECO:0000313" key="10">
    <source>
        <dbReference type="EMBL" id="KEK21635.1"/>
    </source>
</evidence>
<reference evidence="10 11" key="1">
    <citation type="submission" date="2014-06" db="EMBL/GenBank/DDBJ databases">
        <title>Draft genome sequence of Bacillus gaemokensis JCM 15801 (MCCC 1A00707).</title>
        <authorList>
            <person name="Lai Q."/>
            <person name="Liu Y."/>
            <person name="Shao Z."/>
        </authorList>
    </citation>
    <scope>NUCLEOTIDE SEQUENCE [LARGE SCALE GENOMIC DNA]</scope>
    <source>
        <strain evidence="10 11">JCM 15801</strain>
    </source>
</reference>
<dbReference type="CDD" id="cd17320">
    <property type="entry name" value="MFS_MdfA_MDR_like"/>
    <property type="match status" value="1"/>
</dbReference>
<feature type="transmembrane region" description="Helical" evidence="8">
    <location>
        <begin position="380"/>
        <end position="402"/>
    </location>
</feature>
<accession>A0A073K4Z9</accession>
<dbReference type="EMBL" id="JOTM01000074">
    <property type="protein sequence ID" value="KEK21635.1"/>
    <property type="molecule type" value="Genomic_DNA"/>
</dbReference>
<evidence type="ECO:0000256" key="6">
    <source>
        <dbReference type="ARBA" id="ARBA00022989"/>
    </source>
</evidence>
<keyword evidence="7 8" id="KW-0472">Membrane</keyword>
<evidence type="ECO:0000259" key="9">
    <source>
        <dbReference type="PROSITE" id="PS50850"/>
    </source>
</evidence>
<dbReference type="InterPro" id="IPR036259">
    <property type="entry name" value="MFS_trans_sf"/>
</dbReference>
<dbReference type="Pfam" id="PF07690">
    <property type="entry name" value="MFS_1"/>
    <property type="match status" value="1"/>
</dbReference>
<comment type="subcellular location">
    <subcellularLocation>
        <location evidence="1 8">Cell membrane</location>
        <topology evidence="1 8">Multi-pass membrane protein</topology>
    </subcellularLocation>
</comment>
<feature type="transmembrane region" description="Helical" evidence="8">
    <location>
        <begin position="89"/>
        <end position="110"/>
    </location>
</feature>
<evidence type="ECO:0000313" key="11">
    <source>
        <dbReference type="Proteomes" id="UP000027778"/>
    </source>
</evidence>
<sequence>MMEVNEVNHDVYKPVKTNRLWMILVLGTLTAIGPLSIDMYLPSLPKLTDDLQTSASLAQLTLTACLLGLSVGQLFVGSISDIYGRRKPLIIALIIYVASSLLCAVAPSIWSLVLLRFLQGASGSAGIVISRAMVRDMYSGSEMTKFFSLLMLVNGAAPILAPIIGGQLLQFTSWRGVFIVLGAISVFMLLSATFVLRETLPLEERETGGLAGTLATYGKLLKDRLFMGYALSQGLVSAAMFAYISGSPFVLQNIYGASPQEFSLFFAINGIGIIIASQVTGRLAGKVSEKILFVAGIGIAAVGGISLFLMILLGAGLIGVLCSLFLVVSSVGIVSTTGFSLAMRNQKQAAGTASALLGLLQFISGALVAPLVGIGGSHTALPMGIVIALCEVGAVLCYIFMAQRSEKKFTLREKQDIKA</sequence>
<name>A0A073K4Z9_9BACI</name>
<dbReference type="GO" id="GO:1990961">
    <property type="term" value="P:xenobiotic detoxification by transmembrane export across the plasma membrane"/>
    <property type="evidence" value="ECO:0007669"/>
    <property type="project" value="InterPro"/>
</dbReference>
<feature type="transmembrane region" description="Helical" evidence="8">
    <location>
        <begin position="176"/>
        <end position="196"/>
    </location>
</feature>
<feature type="domain" description="Major facilitator superfamily (MFS) profile" evidence="9">
    <location>
        <begin position="22"/>
        <end position="405"/>
    </location>
</feature>
<feature type="transmembrane region" description="Helical" evidence="8">
    <location>
        <begin position="146"/>
        <end position="164"/>
    </location>
</feature>
<keyword evidence="6 8" id="KW-1133">Transmembrane helix</keyword>
<dbReference type="GO" id="GO:0005886">
    <property type="term" value="C:plasma membrane"/>
    <property type="evidence" value="ECO:0007669"/>
    <property type="project" value="UniProtKB-SubCell"/>
</dbReference>
<organism evidence="10 11">
    <name type="scientific">Bacillus gaemokensis</name>
    <dbReference type="NCBI Taxonomy" id="574375"/>
    <lineage>
        <taxon>Bacteria</taxon>
        <taxon>Bacillati</taxon>
        <taxon>Bacillota</taxon>
        <taxon>Bacilli</taxon>
        <taxon>Bacillales</taxon>
        <taxon>Bacillaceae</taxon>
        <taxon>Bacillus</taxon>
        <taxon>Bacillus cereus group</taxon>
    </lineage>
</organism>
<dbReference type="InterPro" id="IPR001958">
    <property type="entry name" value="Tet-R_TetA/multi-R_MdtG-like"/>
</dbReference>
<protein>
    <recommendedName>
        <fullName evidence="8">Bcr/CflA family efflux transporter</fullName>
    </recommendedName>
</protein>
<evidence type="ECO:0000256" key="5">
    <source>
        <dbReference type="ARBA" id="ARBA00022692"/>
    </source>
</evidence>
<dbReference type="GO" id="GO:0042910">
    <property type="term" value="F:xenobiotic transmembrane transporter activity"/>
    <property type="evidence" value="ECO:0007669"/>
    <property type="project" value="InterPro"/>
</dbReference>
<dbReference type="NCBIfam" id="TIGR00710">
    <property type="entry name" value="efflux_Bcr_CflA"/>
    <property type="match status" value="1"/>
</dbReference>
<proteinExistence type="inferred from homology"/>
<keyword evidence="5 8" id="KW-0812">Transmembrane</keyword>
<dbReference type="Proteomes" id="UP000027778">
    <property type="component" value="Unassembled WGS sequence"/>
</dbReference>
<evidence type="ECO:0000256" key="7">
    <source>
        <dbReference type="ARBA" id="ARBA00023136"/>
    </source>
</evidence>
<feature type="transmembrane region" description="Helical" evidence="8">
    <location>
        <begin position="116"/>
        <end position="134"/>
    </location>
</feature>
<feature type="transmembrane region" description="Helical" evidence="8">
    <location>
        <begin position="226"/>
        <end position="244"/>
    </location>
</feature>
<dbReference type="InterPro" id="IPR004812">
    <property type="entry name" value="Efflux_drug-R_Bcr/CmlA"/>
</dbReference>
<evidence type="ECO:0000256" key="1">
    <source>
        <dbReference type="ARBA" id="ARBA00004651"/>
    </source>
</evidence>
<keyword evidence="11" id="KW-1185">Reference proteome</keyword>
<dbReference type="InterPro" id="IPR011701">
    <property type="entry name" value="MFS"/>
</dbReference>
<dbReference type="PROSITE" id="PS50850">
    <property type="entry name" value="MFS"/>
    <property type="match status" value="1"/>
</dbReference>
<dbReference type="OrthoDB" id="9800416at2"/>
<feature type="transmembrane region" description="Helical" evidence="8">
    <location>
        <begin position="355"/>
        <end position="374"/>
    </location>
</feature>
<dbReference type="STRING" id="574375.AZF08_26860"/>
<dbReference type="AlphaFoldDB" id="A0A073K4Z9"/>
<feature type="transmembrane region" description="Helical" evidence="8">
    <location>
        <begin position="318"/>
        <end position="343"/>
    </location>
</feature>
<feature type="transmembrane region" description="Helical" evidence="8">
    <location>
        <begin position="57"/>
        <end position="77"/>
    </location>
</feature>
<feature type="transmembrane region" description="Helical" evidence="8">
    <location>
        <begin position="264"/>
        <end position="284"/>
    </location>
</feature>
<evidence type="ECO:0000256" key="2">
    <source>
        <dbReference type="ARBA" id="ARBA00006236"/>
    </source>
</evidence>
<dbReference type="Gene3D" id="1.20.1720.10">
    <property type="entry name" value="Multidrug resistance protein D"/>
    <property type="match status" value="1"/>
</dbReference>
<evidence type="ECO:0000256" key="3">
    <source>
        <dbReference type="ARBA" id="ARBA00022448"/>
    </source>
</evidence>
<comment type="similarity">
    <text evidence="2 8">Belongs to the major facilitator superfamily. Bcr/CmlA family.</text>
</comment>
<keyword evidence="4 8" id="KW-1003">Cell membrane</keyword>
<dbReference type="FunFam" id="1.20.1720.10:FF:000005">
    <property type="entry name" value="Bcr/CflA family efflux transporter"/>
    <property type="match status" value="1"/>
</dbReference>
<feature type="transmembrane region" description="Helical" evidence="8">
    <location>
        <begin position="291"/>
        <end position="312"/>
    </location>
</feature>
<feature type="transmembrane region" description="Helical" evidence="8">
    <location>
        <begin position="20"/>
        <end position="37"/>
    </location>
</feature>
<dbReference type="PANTHER" id="PTHR23502:SF132">
    <property type="entry name" value="POLYAMINE TRANSPORTER 2-RELATED"/>
    <property type="match status" value="1"/>
</dbReference>
<comment type="caution">
    <text evidence="10">The sequence shown here is derived from an EMBL/GenBank/DDBJ whole genome shotgun (WGS) entry which is preliminary data.</text>
</comment>
<keyword evidence="3 8" id="KW-0813">Transport</keyword>